<keyword evidence="2" id="KW-1185">Reference proteome</keyword>
<proteinExistence type="predicted"/>
<dbReference type="EMBL" id="JACEIK010000168">
    <property type="protein sequence ID" value="MCD7451447.1"/>
    <property type="molecule type" value="Genomic_DNA"/>
</dbReference>
<protein>
    <submittedName>
        <fullName evidence="1">Uncharacterized protein</fullName>
    </submittedName>
</protein>
<dbReference type="Proteomes" id="UP000823775">
    <property type="component" value="Unassembled WGS sequence"/>
</dbReference>
<comment type="caution">
    <text evidence="1">The sequence shown here is derived from an EMBL/GenBank/DDBJ whole genome shotgun (WGS) entry which is preliminary data.</text>
</comment>
<sequence>MCGSAITAITQDYYKKKEGSQEKERDLKLNSEKLGDDYIFVDMSESDIALITQVVVSAATINVNVAVNEEAIVDGGVPRQDVAHPATYVAIEVDDTLVVEIGDDDKTPAVYRRNRNRCPGKAQQSPFVAGFGLSDFGSVSVKRVKGRSPLMPSITVPVDYGLIQAFSSFVDEGMITKMGSVAVYSNDDDYLESSYDFEVSSVSKKTCDCGIFTSCFAEYFIKNIEIPVENFDVDAIRSRYDIIVALWEKEAVRW</sequence>
<accession>A0ABS8RXW4</accession>
<evidence type="ECO:0000313" key="1">
    <source>
        <dbReference type="EMBL" id="MCD7451447.1"/>
    </source>
</evidence>
<reference evidence="1 2" key="1">
    <citation type="journal article" date="2021" name="BMC Genomics">
        <title>Datura genome reveals duplications of psychoactive alkaloid biosynthetic genes and high mutation rate following tissue culture.</title>
        <authorList>
            <person name="Rajewski A."/>
            <person name="Carter-House D."/>
            <person name="Stajich J."/>
            <person name="Litt A."/>
        </authorList>
    </citation>
    <scope>NUCLEOTIDE SEQUENCE [LARGE SCALE GENOMIC DNA]</scope>
    <source>
        <strain evidence="1">AR-01</strain>
    </source>
</reference>
<gene>
    <name evidence="1" type="ORF">HAX54_011855</name>
</gene>
<evidence type="ECO:0000313" key="2">
    <source>
        <dbReference type="Proteomes" id="UP000823775"/>
    </source>
</evidence>
<name>A0ABS8RXW4_DATST</name>
<organism evidence="1 2">
    <name type="scientific">Datura stramonium</name>
    <name type="common">Jimsonweed</name>
    <name type="synonym">Common thornapple</name>
    <dbReference type="NCBI Taxonomy" id="4076"/>
    <lineage>
        <taxon>Eukaryota</taxon>
        <taxon>Viridiplantae</taxon>
        <taxon>Streptophyta</taxon>
        <taxon>Embryophyta</taxon>
        <taxon>Tracheophyta</taxon>
        <taxon>Spermatophyta</taxon>
        <taxon>Magnoliopsida</taxon>
        <taxon>eudicotyledons</taxon>
        <taxon>Gunneridae</taxon>
        <taxon>Pentapetalae</taxon>
        <taxon>asterids</taxon>
        <taxon>lamiids</taxon>
        <taxon>Solanales</taxon>
        <taxon>Solanaceae</taxon>
        <taxon>Solanoideae</taxon>
        <taxon>Datureae</taxon>
        <taxon>Datura</taxon>
    </lineage>
</organism>